<dbReference type="RefSeq" id="WP_151570333.1">
    <property type="nucleotide sequence ID" value="NZ_WBMT01000032.1"/>
</dbReference>
<sequence>MKKMALLVAAGAVGMAATGGGLWAVADREDTTAATASGNGGLAGGTGADAATGSGTSTTAGMAERPVSFLNFLRGKGPFTHQSDGMSVSMGTQSSCIRGDSWRMVAIFTVKDVTRTSAHIVKIVTKYSAPIPSKNVFLGAQNLWQDNGKHLLRNDVGNIVKIRGGRSLTQTIRVNKTVKFSGGYGVFQRRANIGQGTGEAGWCGGPGAMEVRFRPTA</sequence>
<evidence type="ECO:0000313" key="3">
    <source>
        <dbReference type="EMBL" id="KAB2340015.1"/>
    </source>
</evidence>
<feature type="signal peptide" evidence="2">
    <location>
        <begin position="1"/>
        <end position="19"/>
    </location>
</feature>
<feature type="compositionally biased region" description="Low complexity" evidence="1">
    <location>
        <begin position="48"/>
        <end position="61"/>
    </location>
</feature>
<reference evidence="3 4" key="1">
    <citation type="submission" date="2019-09" db="EMBL/GenBank/DDBJ databases">
        <title>Actinomadura physcomitrii sp. nov., a novel actinomycete isolated from moss [Physcomitrium sphaericum (Ludw) Fuernr].</title>
        <authorList>
            <person name="Zhuang X."/>
            <person name="Liu C."/>
        </authorList>
    </citation>
    <scope>NUCLEOTIDE SEQUENCE [LARGE SCALE GENOMIC DNA]</scope>
    <source>
        <strain evidence="3 4">HMC1</strain>
    </source>
</reference>
<keyword evidence="2" id="KW-0732">Signal</keyword>
<feature type="region of interest" description="Disordered" evidence="1">
    <location>
        <begin position="36"/>
        <end position="61"/>
    </location>
</feature>
<proteinExistence type="predicted"/>
<dbReference type="AlphaFoldDB" id="A0A6H9YEZ8"/>
<feature type="chain" id="PRO_5039422998" evidence="2">
    <location>
        <begin position="20"/>
        <end position="217"/>
    </location>
</feature>
<comment type="caution">
    <text evidence="3">The sequence shown here is derived from an EMBL/GenBank/DDBJ whole genome shotgun (WGS) entry which is preliminary data.</text>
</comment>
<keyword evidence="4" id="KW-1185">Reference proteome</keyword>
<gene>
    <name evidence="3" type="ORF">F8566_46575</name>
</gene>
<evidence type="ECO:0000313" key="4">
    <source>
        <dbReference type="Proteomes" id="UP000468735"/>
    </source>
</evidence>
<dbReference type="EMBL" id="WBMT01000032">
    <property type="protein sequence ID" value="KAB2340015.1"/>
    <property type="molecule type" value="Genomic_DNA"/>
</dbReference>
<organism evidence="3 4">
    <name type="scientific">Actinomadura rudentiformis</name>
    <dbReference type="NCBI Taxonomy" id="359158"/>
    <lineage>
        <taxon>Bacteria</taxon>
        <taxon>Bacillati</taxon>
        <taxon>Actinomycetota</taxon>
        <taxon>Actinomycetes</taxon>
        <taxon>Streptosporangiales</taxon>
        <taxon>Thermomonosporaceae</taxon>
        <taxon>Actinomadura</taxon>
    </lineage>
</organism>
<feature type="compositionally biased region" description="Gly residues" evidence="1">
    <location>
        <begin position="38"/>
        <end position="47"/>
    </location>
</feature>
<accession>A0A6H9YEZ8</accession>
<name>A0A6H9YEZ8_9ACTN</name>
<dbReference type="Proteomes" id="UP000468735">
    <property type="component" value="Unassembled WGS sequence"/>
</dbReference>
<protein>
    <submittedName>
        <fullName evidence="3">Uncharacterized protein</fullName>
    </submittedName>
</protein>
<evidence type="ECO:0000256" key="1">
    <source>
        <dbReference type="SAM" id="MobiDB-lite"/>
    </source>
</evidence>
<evidence type="ECO:0000256" key="2">
    <source>
        <dbReference type="SAM" id="SignalP"/>
    </source>
</evidence>